<dbReference type="STRING" id="749414.SBI_03180"/>
<proteinExistence type="predicted"/>
<keyword evidence="2" id="KW-1185">Reference proteome</keyword>
<dbReference type="AlphaFoldDB" id="D7C8B2"/>
<dbReference type="KEGG" id="sbh:SBI_03180"/>
<dbReference type="Pfam" id="PF01947">
    <property type="entry name" value="Rv2949c-like"/>
    <property type="match status" value="1"/>
</dbReference>
<dbReference type="EMBL" id="CP002047">
    <property type="protein sequence ID" value="ADI06301.1"/>
    <property type="molecule type" value="Genomic_DNA"/>
</dbReference>
<dbReference type="PATRIC" id="fig|749414.3.peg.3298"/>
<evidence type="ECO:0000313" key="1">
    <source>
        <dbReference type="EMBL" id="ADI06301.1"/>
    </source>
</evidence>
<dbReference type="Gene3D" id="3.40.1410.10">
    <property type="entry name" value="Chorismate lyase-like"/>
    <property type="match status" value="1"/>
</dbReference>
<accession>D7C8B2</accession>
<protein>
    <recommendedName>
        <fullName evidence="3">Chorismate lyase</fullName>
    </recommendedName>
</protein>
<gene>
    <name evidence="1" type="ordered locus">SBI_03180</name>
</gene>
<dbReference type="InterPro" id="IPR028978">
    <property type="entry name" value="Chorismate_lyase_/UTRA_dom_sf"/>
</dbReference>
<sequence>MLLASDGSTTLLLEALTGGELTIDVLYQGRAYARDFPPEISDSIGVGTESEILVRRSRLRTATGEPISKNLVVARREHQSPMLGLLSDRHAPLGRGLVSLGLSQARHIVATGEDRWDESPAGEPCAYKAYVLVEQGNPVLYIHEKFNPLYVPLKQASCCG</sequence>
<dbReference type="SUPFAM" id="SSF64288">
    <property type="entry name" value="Chorismate lyase-like"/>
    <property type="match status" value="1"/>
</dbReference>
<dbReference type="InterPro" id="IPR002800">
    <property type="entry name" value="Rv2949c-like"/>
</dbReference>
<dbReference type="Proteomes" id="UP000000377">
    <property type="component" value="Chromosome"/>
</dbReference>
<reference evidence="1 2" key="1">
    <citation type="journal article" date="2010" name="J. Bacteriol.">
        <title>Genome sequence of the milbemycin-producing bacterium Streptomyces bingchenggensis.</title>
        <authorList>
            <person name="Wang X.J."/>
            <person name="Yan Y.J."/>
            <person name="Zhang B."/>
            <person name="An J."/>
            <person name="Wang J.J."/>
            <person name="Tian J."/>
            <person name="Jiang L."/>
            <person name="Chen Y.H."/>
            <person name="Huang S.X."/>
            <person name="Yin M."/>
            <person name="Zhang J."/>
            <person name="Gao A.L."/>
            <person name="Liu C.X."/>
            <person name="Zhu Z.X."/>
            <person name="Xiang W.S."/>
        </authorList>
    </citation>
    <scope>NUCLEOTIDE SEQUENCE [LARGE SCALE GENOMIC DNA]</scope>
    <source>
        <strain evidence="1 2">BCW-1</strain>
    </source>
</reference>
<evidence type="ECO:0000313" key="2">
    <source>
        <dbReference type="Proteomes" id="UP000000377"/>
    </source>
</evidence>
<dbReference type="HOGENOM" id="CLU_1651120_0_0_11"/>
<dbReference type="eggNOG" id="COG3161">
    <property type="taxonomic scope" value="Bacteria"/>
</dbReference>
<organism evidence="1 2">
    <name type="scientific">Streptomyces bingchenggensis (strain BCW-1)</name>
    <dbReference type="NCBI Taxonomy" id="749414"/>
    <lineage>
        <taxon>Bacteria</taxon>
        <taxon>Bacillati</taxon>
        <taxon>Actinomycetota</taxon>
        <taxon>Actinomycetes</taxon>
        <taxon>Kitasatosporales</taxon>
        <taxon>Streptomycetaceae</taxon>
        <taxon>Streptomyces</taxon>
    </lineage>
</organism>
<name>D7C8B2_STRBB</name>
<evidence type="ECO:0008006" key="3">
    <source>
        <dbReference type="Google" id="ProtNLM"/>
    </source>
</evidence>